<reference evidence="1" key="1">
    <citation type="submission" date="2021-03" db="EMBL/GenBank/DDBJ databases">
        <title>The complete genome sequence of Acetobacter sp. TBRC 12339.</title>
        <authorList>
            <person name="Charoenyingcharoen P."/>
            <person name="Yukphan P."/>
        </authorList>
    </citation>
    <scope>NUCLEOTIDE SEQUENCE</scope>
    <source>
        <strain evidence="1">TBRC 12339</strain>
    </source>
</reference>
<comment type="caution">
    <text evidence="1">The sequence shown here is derived from an EMBL/GenBank/DDBJ whole genome shotgun (WGS) entry which is preliminary data.</text>
</comment>
<evidence type="ECO:0008006" key="3">
    <source>
        <dbReference type="Google" id="ProtNLM"/>
    </source>
</evidence>
<dbReference type="InterPro" id="IPR032710">
    <property type="entry name" value="NTF2-like_dom_sf"/>
</dbReference>
<protein>
    <recommendedName>
        <fullName evidence="3">DUF4440 domain-containing protein</fullName>
    </recommendedName>
</protein>
<sequence length="130" mass="14223">MDDLKVATQEIVDLHVLLQAWFRGEGSENPQDILAHFAPGYEMVGAAGRRIGLDAFAGALPVLRGSRPGLVMEIEDVAIHTRLGEALLATYREVQTQGESRTERWSSALFVPGNTATGLAWSFLQETFLP</sequence>
<accession>A0A939HNS3</accession>
<dbReference type="Proteomes" id="UP000664073">
    <property type="component" value="Unassembled WGS sequence"/>
</dbReference>
<evidence type="ECO:0000313" key="2">
    <source>
        <dbReference type="Proteomes" id="UP000664073"/>
    </source>
</evidence>
<name>A0A939HNS3_9PROT</name>
<evidence type="ECO:0000313" key="1">
    <source>
        <dbReference type="EMBL" id="MBO1325113.1"/>
    </source>
</evidence>
<dbReference type="AlphaFoldDB" id="A0A939HNS3"/>
<dbReference type="EMBL" id="JAFVMH010000003">
    <property type="protein sequence ID" value="MBO1325113.1"/>
    <property type="molecule type" value="Genomic_DNA"/>
</dbReference>
<dbReference type="RefSeq" id="WP_207845783.1">
    <property type="nucleotide sequence ID" value="NZ_JAFVMH010000003.1"/>
</dbReference>
<organism evidence="1 2">
    <name type="scientific">Acetobacter garciniae</name>
    <dbReference type="NCBI Taxonomy" id="2817435"/>
    <lineage>
        <taxon>Bacteria</taxon>
        <taxon>Pseudomonadati</taxon>
        <taxon>Pseudomonadota</taxon>
        <taxon>Alphaproteobacteria</taxon>
        <taxon>Acetobacterales</taxon>
        <taxon>Acetobacteraceae</taxon>
        <taxon>Acetobacter</taxon>
    </lineage>
</organism>
<dbReference type="Gene3D" id="3.10.450.50">
    <property type="match status" value="1"/>
</dbReference>
<keyword evidence="2" id="KW-1185">Reference proteome</keyword>
<proteinExistence type="predicted"/>
<dbReference type="SUPFAM" id="SSF54427">
    <property type="entry name" value="NTF2-like"/>
    <property type="match status" value="1"/>
</dbReference>
<gene>
    <name evidence="1" type="ORF">J2D77_08120</name>
</gene>